<comment type="caution">
    <text evidence="1">The sequence shown here is derived from an EMBL/GenBank/DDBJ whole genome shotgun (WGS) entry which is preliminary data.</text>
</comment>
<keyword evidence="2" id="KW-1185">Reference proteome</keyword>
<protein>
    <submittedName>
        <fullName evidence="1">Uncharacterized protein</fullName>
    </submittedName>
</protein>
<dbReference type="Proteomes" id="UP000028875">
    <property type="component" value="Unassembled WGS sequence"/>
</dbReference>
<dbReference type="EMBL" id="CCDP010000003">
    <property type="protein sequence ID" value="CDQ41475.1"/>
    <property type="molecule type" value="Genomic_DNA"/>
</dbReference>
<sequence length="91" mass="10321">MKLENHFLQADISKASEEFYRSLGLLSSIMNHVNEGNLSKAKHLSTDLTMSLHKMEKMSSDKYNADQFHSVIQDLVNSGASFQIVRDKLYG</sequence>
<proteinExistence type="predicted"/>
<accession>A0A024QH34</accession>
<organism evidence="1 2">
    <name type="scientific">Virgibacillus massiliensis</name>
    <dbReference type="NCBI Taxonomy" id="1462526"/>
    <lineage>
        <taxon>Bacteria</taxon>
        <taxon>Bacillati</taxon>
        <taxon>Bacillota</taxon>
        <taxon>Bacilli</taxon>
        <taxon>Bacillales</taxon>
        <taxon>Bacillaceae</taxon>
        <taxon>Virgibacillus</taxon>
    </lineage>
</organism>
<reference evidence="1 2" key="1">
    <citation type="submission" date="2014-03" db="EMBL/GenBank/DDBJ databases">
        <authorList>
            <person name="Urmite Genomes U."/>
        </authorList>
    </citation>
    <scope>NUCLEOTIDE SEQUENCE [LARGE SCALE GENOMIC DNA]</scope>
    <source>
        <strain evidence="1 2">Vm-5</strain>
    </source>
</reference>
<dbReference type="RefSeq" id="WP_038246213.1">
    <property type="nucleotide sequence ID" value="NZ_BNER01000005.1"/>
</dbReference>
<dbReference type="STRING" id="1462526.BN990_03848"/>
<name>A0A024QH34_9BACI</name>
<evidence type="ECO:0000313" key="2">
    <source>
        <dbReference type="Proteomes" id="UP000028875"/>
    </source>
</evidence>
<dbReference type="OrthoDB" id="2706982at2"/>
<gene>
    <name evidence="1" type="ORF">BN990_03848</name>
</gene>
<dbReference type="AlphaFoldDB" id="A0A024QH34"/>
<reference evidence="2" key="2">
    <citation type="submission" date="2014-05" db="EMBL/GenBank/DDBJ databases">
        <title>Draft genome sequence of Virgibacillus massiliensis Vm-5.</title>
        <authorList>
            <person name="Khelaifia S."/>
            <person name="Croce O."/>
            <person name="Lagier J.C."/>
            <person name="Raoult D."/>
        </authorList>
    </citation>
    <scope>NUCLEOTIDE SEQUENCE [LARGE SCALE GENOMIC DNA]</scope>
    <source>
        <strain evidence="2">Vm-5</strain>
    </source>
</reference>
<evidence type="ECO:0000313" key="1">
    <source>
        <dbReference type="EMBL" id="CDQ41475.1"/>
    </source>
</evidence>